<dbReference type="EMBL" id="KZ613500">
    <property type="protein sequence ID" value="PMD17281.1"/>
    <property type="molecule type" value="Genomic_DNA"/>
</dbReference>
<name>A0A2J6PTE7_9HELO</name>
<dbReference type="Gene3D" id="2.160.20.10">
    <property type="entry name" value="Single-stranded right-handed beta-helix, Pectin lyase-like"/>
    <property type="match status" value="1"/>
</dbReference>
<evidence type="ECO:0000259" key="2">
    <source>
        <dbReference type="Pfam" id="PF13229"/>
    </source>
</evidence>
<feature type="chain" id="PRO_5014405427" evidence="1">
    <location>
        <begin position="29"/>
        <end position="366"/>
    </location>
</feature>
<feature type="domain" description="Right handed beta helix" evidence="2">
    <location>
        <begin position="203"/>
        <end position="353"/>
    </location>
</feature>
<dbReference type="InterPro" id="IPR011050">
    <property type="entry name" value="Pectin_lyase_fold/virulence"/>
</dbReference>
<feature type="signal peptide" evidence="1">
    <location>
        <begin position="1"/>
        <end position="28"/>
    </location>
</feature>
<dbReference type="SMART" id="SM00710">
    <property type="entry name" value="PbH1"/>
    <property type="match status" value="6"/>
</dbReference>
<dbReference type="GO" id="GO:0016829">
    <property type="term" value="F:lyase activity"/>
    <property type="evidence" value="ECO:0007669"/>
    <property type="project" value="UniProtKB-KW"/>
</dbReference>
<gene>
    <name evidence="3" type="ORF">NA56DRAFT_728873</name>
</gene>
<dbReference type="Proteomes" id="UP000235672">
    <property type="component" value="Unassembled WGS sequence"/>
</dbReference>
<sequence length="366" mass="37619">MTPRTSRRAAILLTVSTALIGLINPVSAYPKGKTIHVTEGNSIQNAIASAKGGDKIVVEKGTYHEQLTISSDGISLVGHDATIVPPDSPVTNACSGLAGDNKQAGICVAGSGILFNTTFDGEHHKVISVGDYVKDVSVEGFSVQGFTGINIAVVGAKDASIRHNTMSDGAQYGALTVGSKDSHINHNTVNAAGGPLNPFHFIGICMDDTSTVTITYNDISGYFIGLCVQTSGAIIHDNSVHDCCIGAFVDPGIDGAKLHDNVITNTPPECGFGWGIRVQGATKTSLKGNNISGIVGTPANPGVGISVADDVGDPTSTGDIASGNTAEQNTLKNNDIDIELTSTGKGNVFKNNDCTVSTPANICPNN</sequence>
<keyword evidence="4" id="KW-1185">Reference proteome</keyword>
<evidence type="ECO:0000313" key="4">
    <source>
        <dbReference type="Proteomes" id="UP000235672"/>
    </source>
</evidence>
<proteinExistence type="predicted"/>
<dbReference type="OrthoDB" id="3488255at2759"/>
<evidence type="ECO:0000256" key="1">
    <source>
        <dbReference type="SAM" id="SignalP"/>
    </source>
</evidence>
<organism evidence="3 4">
    <name type="scientific">Hyaloscypha hepaticicola</name>
    <dbReference type="NCBI Taxonomy" id="2082293"/>
    <lineage>
        <taxon>Eukaryota</taxon>
        <taxon>Fungi</taxon>
        <taxon>Dikarya</taxon>
        <taxon>Ascomycota</taxon>
        <taxon>Pezizomycotina</taxon>
        <taxon>Leotiomycetes</taxon>
        <taxon>Helotiales</taxon>
        <taxon>Hyaloscyphaceae</taxon>
        <taxon>Hyaloscypha</taxon>
    </lineage>
</organism>
<dbReference type="InterPro" id="IPR012334">
    <property type="entry name" value="Pectin_lyas_fold"/>
</dbReference>
<dbReference type="Pfam" id="PF13229">
    <property type="entry name" value="Beta_helix"/>
    <property type="match status" value="1"/>
</dbReference>
<evidence type="ECO:0000313" key="3">
    <source>
        <dbReference type="EMBL" id="PMD17281.1"/>
    </source>
</evidence>
<dbReference type="InterPro" id="IPR006626">
    <property type="entry name" value="PbH1"/>
</dbReference>
<dbReference type="InterPro" id="IPR039448">
    <property type="entry name" value="Beta_helix"/>
</dbReference>
<keyword evidence="3" id="KW-0456">Lyase</keyword>
<keyword evidence="1" id="KW-0732">Signal</keyword>
<dbReference type="AlphaFoldDB" id="A0A2J6PTE7"/>
<reference evidence="3 4" key="1">
    <citation type="submission" date="2016-05" db="EMBL/GenBank/DDBJ databases">
        <title>A degradative enzymes factory behind the ericoid mycorrhizal symbiosis.</title>
        <authorList>
            <consortium name="DOE Joint Genome Institute"/>
            <person name="Martino E."/>
            <person name="Morin E."/>
            <person name="Grelet G."/>
            <person name="Kuo A."/>
            <person name="Kohler A."/>
            <person name="Daghino S."/>
            <person name="Barry K."/>
            <person name="Choi C."/>
            <person name="Cichocki N."/>
            <person name="Clum A."/>
            <person name="Copeland A."/>
            <person name="Hainaut M."/>
            <person name="Haridas S."/>
            <person name="Labutti K."/>
            <person name="Lindquist E."/>
            <person name="Lipzen A."/>
            <person name="Khouja H.-R."/>
            <person name="Murat C."/>
            <person name="Ohm R."/>
            <person name="Olson A."/>
            <person name="Spatafora J."/>
            <person name="Veneault-Fourrey C."/>
            <person name="Henrissat B."/>
            <person name="Grigoriev I."/>
            <person name="Martin F."/>
            <person name="Perotto S."/>
        </authorList>
    </citation>
    <scope>NUCLEOTIDE SEQUENCE [LARGE SCALE GENOMIC DNA]</scope>
    <source>
        <strain evidence="3 4">UAMH 7357</strain>
    </source>
</reference>
<dbReference type="SUPFAM" id="SSF51126">
    <property type="entry name" value="Pectin lyase-like"/>
    <property type="match status" value="1"/>
</dbReference>
<protein>
    <submittedName>
        <fullName evidence="3">Pectin lyase-like protein</fullName>
    </submittedName>
</protein>
<accession>A0A2J6PTE7</accession>